<feature type="transmembrane region" description="Helical" evidence="1">
    <location>
        <begin position="12"/>
        <end position="30"/>
    </location>
</feature>
<proteinExistence type="predicted"/>
<dbReference type="Proteomes" id="UP000578112">
    <property type="component" value="Unassembled WGS sequence"/>
</dbReference>
<dbReference type="EMBL" id="JACHNH010000001">
    <property type="protein sequence ID" value="MBB4759861.1"/>
    <property type="molecule type" value="Genomic_DNA"/>
</dbReference>
<evidence type="ECO:0000313" key="2">
    <source>
        <dbReference type="EMBL" id="MBB4759861.1"/>
    </source>
</evidence>
<organism evidence="2 3">
    <name type="scientific">Actinoplanes digitatis</name>
    <dbReference type="NCBI Taxonomy" id="1868"/>
    <lineage>
        <taxon>Bacteria</taxon>
        <taxon>Bacillati</taxon>
        <taxon>Actinomycetota</taxon>
        <taxon>Actinomycetes</taxon>
        <taxon>Micromonosporales</taxon>
        <taxon>Micromonosporaceae</taxon>
        <taxon>Actinoplanes</taxon>
    </lineage>
</organism>
<gene>
    <name evidence="2" type="ORF">BJ971_000417</name>
</gene>
<dbReference type="AlphaFoldDB" id="A0A7W7MMC3"/>
<name>A0A7W7MMC3_9ACTN</name>
<keyword evidence="1" id="KW-0472">Membrane</keyword>
<protein>
    <submittedName>
        <fullName evidence="2">UPF0716 family protein affecting phage T7 exclusion</fullName>
    </submittedName>
</protein>
<dbReference type="RefSeq" id="WP_184989146.1">
    <property type="nucleotide sequence ID" value="NZ_BOMK01000029.1"/>
</dbReference>
<comment type="caution">
    <text evidence="2">The sequence shown here is derived from an EMBL/GenBank/DDBJ whole genome shotgun (WGS) entry which is preliminary data.</text>
</comment>
<keyword evidence="1" id="KW-1133">Transmembrane helix</keyword>
<reference evidence="2 3" key="1">
    <citation type="submission" date="2020-08" db="EMBL/GenBank/DDBJ databases">
        <title>Sequencing the genomes of 1000 actinobacteria strains.</title>
        <authorList>
            <person name="Klenk H.-P."/>
        </authorList>
    </citation>
    <scope>NUCLEOTIDE SEQUENCE [LARGE SCALE GENOMIC DNA]</scope>
    <source>
        <strain evidence="2 3">DSM 43149</strain>
    </source>
</reference>
<evidence type="ECO:0000313" key="3">
    <source>
        <dbReference type="Proteomes" id="UP000578112"/>
    </source>
</evidence>
<evidence type="ECO:0000256" key="1">
    <source>
        <dbReference type="SAM" id="Phobius"/>
    </source>
</evidence>
<keyword evidence="1" id="KW-0812">Transmembrane</keyword>
<sequence length="72" mass="7712">MMIRRHGSRPTIALWMLVAIADIALVVAAVGTLAVLLVVAATVLLGAGVAGVWMLQRRTAPPRRATDLRRRA</sequence>
<keyword evidence="3" id="KW-1185">Reference proteome</keyword>
<accession>A0A7W7MMC3</accession>
<feature type="transmembrane region" description="Helical" evidence="1">
    <location>
        <begin position="36"/>
        <end position="55"/>
    </location>
</feature>